<evidence type="ECO:0000313" key="1">
    <source>
        <dbReference type="EMBL" id="MFD1601005.1"/>
    </source>
</evidence>
<reference evidence="1 2" key="1">
    <citation type="journal article" date="2019" name="Int. J. Syst. Evol. Microbiol.">
        <title>The Global Catalogue of Microorganisms (GCM) 10K type strain sequencing project: providing services to taxonomists for standard genome sequencing and annotation.</title>
        <authorList>
            <consortium name="The Broad Institute Genomics Platform"/>
            <consortium name="The Broad Institute Genome Sequencing Center for Infectious Disease"/>
            <person name="Wu L."/>
            <person name="Ma J."/>
        </authorList>
    </citation>
    <scope>NUCLEOTIDE SEQUENCE [LARGE SCALE GENOMIC DNA]</scope>
    <source>
        <strain evidence="1 2">CGMCC 1.12121</strain>
    </source>
</reference>
<accession>A0ABD6CVD0</accession>
<dbReference type="InterPro" id="IPR058715">
    <property type="entry name" value="PDDEXK_nuclease-rel"/>
</dbReference>
<evidence type="ECO:0008006" key="3">
    <source>
        <dbReference type="Google" id="ProtNLM"/>
    </source>
</evidence>
<sequence length="174" mass="19384">MSLASDSKPADPKEIGRDVEHRVVDALGSIRAADDIDEYYDAVTTGVIAPDTVDHGVHVQFGVPLIQTGVEIETKGTRRRISNGEERRTFGRWVFKGRDHGQHAKLLDSNAYYALTVYDVVDDARVLLAIAVIPASLVDEHLRGRWYSIDRAEGTIARLSWKHIFDDLDGGDDR</sequence>
<comment type="caution">
    <text evidence="1">The sequence shown here is derived from an EMBL/GenBank/DDBJ whole genome shotgun (WGS) entry which is preliminary data.</text>
</comment>
<dbReference type="EMBL" id="JBHUDK010000026">
    <property type="protein sequence ID" value="MFD1601005.1"/>
    <property type="molecule type" value="Genomic_DNA"/>
</dbReference>
<proteinExistence type="predicted"/>
<dbReference type="AlphaFoldDB" id="A0ABD6CVD0"/>
<dbReference type="Proteomes" id="UP001597085">
    <property type="component" value="Unassembled WGS sequence"/>
</dbReference>
<name>A0ABD6CVD0_9EURY</name>
<evidence type="ECO:0000313" key="2">
    <source>
        <dbReference type="Proteomes" id="UP001597085"/>
    </source>
</evidence>
<protein>
    <recommendedName>
        <fullName evidence="3">PD(D/E)XK endonuclease domain-containing protein</fullName>
    </recommendedName>
</protein>
<dbReference type="RefSeq" id="WP_390278743.1">
    <property type="nucleotide sequence ID" value="NZ_JBHUDK010000026.1"/>
</dbReference>
<gene>
    <name evidence="1" type="ORF">ACFSBX_18890</name>
</gene>
<keyword evidence="2" id="KW-1185">Reference proteome</keyword>
<organism evidence="1 2">
    <name type="scientific">Halobellus rarus</name>
    <dbReference type="NCBI Taxonomy" id="1126237"/>
    <lineage>
        <taxon>Archaea</taxon>
        <taxon>Methanobacteriati</taxon>
        <taxon>Methanobacteriota</taxon>
        <taxon>Stenosarchaea group</taxon>
        <taxon>Halobacteria</taxon>
        <taxon>Halobacteriales</taxon>
        <taxon>Haloferacaceae</taxon>
        <taxon>Halobellus</taxon>
    </lineage>
</organism>
<dbReference type="Pfam" id="PF25941">
    <property type="entry name" value="PDDEXK_16"/>
    <property type="match status" value="1"/>
</dbReference>